<dbReference type="Proteomes" id="UP001059041">
    <property type="component" value="Linkage Group LG4"/>
</dbReference>
<evidence type="ECO:0000313" key="2">
    <source>
        <dbReference type="Proteomes" id="UP001059041"/>
    </source>
</evidence>
<proteinExistence type="predicted"/>
<sequence length="249" mass="27677">MTFVTRGQLRAFRGGRGHCNPTLAAARASTAIISALPRLGLDRPGAVAPRGLRIRCQEVAVRRYDRKFIPIPLSSLPDMGRYTAAHRGQASERARGRMNSFKRWSPGLTQLVISASLAFKSPHASYWNKAQKHERWKKEELLHYVEETSLAKDVELENLPVTPCIIVCGPSCYAAVQFMLAVDRNIVNDDITSFISAVCLMFGSYYCSNINYPTELASVLEFLQRCFVIINPEKGNKGGGKENQKATPS</sequence>
<organism evidence="1 2">
    <name type="scientific">Triplophysa rosa</name>
    <name type="common">Cave loach</name>
    <dbReference type="NCBI Taxonomy" id="992332"/>
    <lineage>
        <taxon>Eukaryota</taxon>
        <taxon>Metazoa</taxon>
        <taxon>Chordata</taxon>
        <taxon>Craniata</taxon>
        <taxon>Vertebrata</taxon>
        <taxon>Euteleostomi</taxon>
        <taxon>Actinopterygii</taxon>
        <taxon>Neopterygii</taxon>
        <taxon>Teleostei</taxon>
        <taxon>Ostariophysi</taxon>
        <taxon>Cypriniformes</taxon>
        <taxon>Nemacheilidae</taxon>
        <taxon>Triplophysa</taxon>
    </lineage>
</organism>
<accession>A0A9W7X024</accession>
<name>A0A9W7X024_TRIRA</name>
<dbReference type="PANTHER" id="PTHR31025:SF22">
    <property type="entry name" value="IP13529P"/>
    <property type="match status" value="1"/>
</dbReference>
<gene>
    <name evidence="1" type="ORF">IRJ41_012513</name>
</gene>
<reference evidence="1" key="1">
    <citation type="submission" date="2021-02" db="EMBL/GenBank/DDBJ databases">
        <title>Comparative genomics reveals that relaxation of natural selection precedes convergent phenotypic evolution of cavefish.</title>
        <authorList>
            <person name="Peng Z."/>
        </authorList>
    </citation>
    <scope>NUCLEOTIDE SEQUENCE</scope>
    <source>
        <tissue evidence="1">Muscle</tissue>
    </source>
</reference>
<dbReference type="AlphaFoldDB" id="A0A9W7X024"/>
<dbReference type="PANTHER" id="PTHR31025">
    <property type="entry name" value="SI:CH211-196P9.1-RELATED"/>
    <property type="match status" value="1"/>
</dbReference>
<evidence type="ECO:0000313" key="1">
    <source>
        <dbReference type="EMBL" id="KAI7811278.1"/>
    </source>
</evidence>
<comment type="caution">
    <text evidence="1">The sequence shown here is derived from an EMBL/GenBank/DDBJ whole genome shotgun (WGS) entry which is preliminary data.</text>
</comment>
<protein>
    <submittedName>
        <fullName evidence="1">Uncharacterized protein</fullName>
    </submittedName>
</protein>
<keyword evidence="2" id="KW-1185">Reference proteome</keyword>
<dbReference type="EMBL" id="JAFHDT010000004">
    <property type="protein sequence ID" value="KAI7811278.1"/>
    <property type="molecule type" value="Genomic_DNA"/>
</dbReference>